<dbReference type="PANTHER" id="PTHR10366">
    <property type="entry name" value="NAD DEPENDENT EPIMERASE/DEHYDRATASE"/>
    <property type="match status" value="1"/>
</dbReference>
<accession>A0ABY7ND70</accession>
<evidence type="ECO:0000256" key="1">
    <source>
        <dbReference type="ARBA" id="ARBA00023002"/>
    </source>
</evidence>
<dbReference type="Gene3D" id="3.40.50.720">
    <property type="entry name" value="NAD(P)-binding Rossmann-like Domain"/>
    <property type="match status" value="1"/>
</dbReference>
<dbReference type="RefSeq" id="WP_281534866.1">
    <property type="nucleotide sequence ID" value="NZ_CP075584.1"/>
</dbReference>
<feature type="domain" description="NAD-dependent epimerase/dehydratase" evidence="4">
    <location>
        <begin position="4"/>
        <end position="163"/>
    </location>
</feature>
<keyword evidence="6" id="KW-1185">Reference proteome</keyword>
<name>A0ABY7ND70_9MICO</name>
<dbReference type="InterPro" id="IPR036291">
    <property type="entry name" value="NAD(P)-bd_dom_sf"/>
</dbReference>
<dbReference type="Pfam" id="PF01370">
    <property type="entry name" value="Epimerase"/>
    <property type="match status" value="1"/>
</dbReference>
<evidence type="ECO:0000313" key="5">
    <source>
        <dbReference type="EMBL" id="WBM80230.1"/>
    </source>
</evidence>
<proteinExistence type="inferred from homology"/>
<dbReference type="InterPro" id="IPR001509">
    <property type="entry name" value="Epimerase_deHydtase"/>
</dbReference>
<evidence type="ECO:0000313" key="6">
    <source>
        <dbReference type="Proteomes" id="UP001212421"/>
    </source>
</evidence>
<dbReference type="SUPFAM" id="SSF51735">
    <property type="entry name" value="NAD(P)-binding Rossmann-fold domains"/>
    <property type="match status" value="1"/>
</dbReference>
<keyword evidence="1" id="KW-0560">Oxidoreductase</keyword>
<sequence length="188" mass="20426">MTTVLVTGASAFIAKHIIRELLENDYTVKASVRSPQGRHQLEVLFPDAQLGFVTLDLLKDEGWAEAFEGVDVLIHTASSFPQATPKDPEELIRPAVDGTLRALKAAHSAGVRRVVLTSSCAAIYKDENKPKMAISTRDNWTDPSGPDTAAYEASKTLAERACVGLRCPAPRNEAHHNQSGRRIRPADG</sequence>
<protein>
    <submittedName>
        <fullName evidence="5">NAD-dependent epimerase/dehydratase family protein</fullName>
    </submittedName>
</protein>
<dbReference type="InterPro" id="IPR050425">
    <property type="entry name" value="NAD(P)_dehydrat-like"/>
</dbReference>
<dbReference type="EMBL" id="CP075584">
    <property type="protein sequence ID" value="WBM80230.1"/>
    <property type="molecule type" value="Genomic_DNA"/>
</dbReference>
<organism evidence="5 6">
    <name type="scientific">Cryobacterium breve</name>
    <dbReference type="NCBI Taxonomy" id="1259258"/>
    <lineage>
        <taxon>Bacteria</taxon>
        <taxon>Bacillati</taxon>
        <taxon>Actinomycetota</taxon>
        <taxon>Actinomycetes</taxon>
        <taxon>Micrococcales</taxon>
        <taxon>Microbacteriaceae</taxon>
        <taxon>Cryobacterium</taxon>
    </lineage>
</organism>
<reference evidence="5 6" key="1">
    <citation type="submission" date="2021-05" db="EMBL/GenBank/DDBJ databases">
        <authorList>
            <person name="Kumar R."/>
            <person name="Kumar A."/>
            <person name="Mukhia S."/>
        </authorList>
    </citation>
    <scope>NUCLEOTIDE SEQUENCE [LARGE SCALE GENOMIC DNA]</scope>
    <source>
        <strain evidence="5 6">ERMR7:08</strain>
    </source>
</reference>
<dbReference type="Proteomes" id="UP001212421">
    <property type="component" value="Chromosome"/>
</dbReference>
<dbReference type="PANTHER" id="PTHR10366:SF564">
    <property type="entry name" value="STEROL-4-ALPHA-CARBOXYLATE 3-DEHYDROGENASE, DECARBOXYLATING"/>
    <property type="match status" value="1"/>
</dbReference>
<evidence type="ECO:0000259" key="4">
    <source>
        <dbReference type="Pfam" id="PF01370"/>
    </source>
</evidence>
<gene>
    <name evidence="5" type="ORF">KIV56_01280</name>
</gene>
<feature type="compositionally biased region" description="Basic residues" evidence="3">
    <location>
        <begin position="178"/>
        <end position="188"/>
    </location>
</feature>
<evidence type="ECO:0000256" key="3">
    <source>
        <dbReference type="SAM" id="MobiDB-lite"/>
    </source>
</evidence>
<evidence type="ECO:0000256" key="2">
    <source>
        <dbReference type="ARBA" id="ARBA00023445"/>
    </source>
</evidence>
<feature type="region of interest" description="Disordered" evidence="3">
    <location>
        <begin position="169"/>
        <end position="188"/>
    </location>
</feature>
<comment type="similarity">
    <text evidence="2">Belongs to the NAD(P)-dependent epimerase/dehydratase family. Dihydroflavonol-4-reductase subfamily.</text>
</comment>